<reference evidence="13" key="1">
    <citation type="submission" date="2019-07" db="EMBL/GenBank/DDBJ databases">
        <authorList>
            <person name="Dittberner H."/>
        </authorList>
    </citation>
    <scope>NUCLEOTIDE SEQUENCE [LARGE SCALE GENOMIC DNA]</scope>
</reference>
<dbReference type="GO" id="GO:0000724">
    <property type="term" value="P:double-strand break repair via homologous recombination"/>
    <property type="evidence" value="ECO:0007669"/>
    <property type="project" value="TreeGrafter"/>
</dbReference>
<keyword evidence="14" id="KW-1185">Reference proteome</keyword>
<organism evidence="13 14">
    <name type="scientific">Arabis nemorensis</name>
    <dbReference type="NCBI Taxonomy" id="586526"/>
    <lineage>
        <taxon>Eukaryota</taxon>
        <taxon>Viridiplantae</taxon>
        <taxon>Streptophyta</taxon>
        <taxon>Embryophyta</taxon>
        <taxon>Tracheophyta</taxon>
        <taxon>Spermatophyta</taxon>
        <taxon>Magnoliopsida</taxon>
        <taxon>eudicotyledons</taxon>
        <taxon>Gunneridae</taxon>
        <taxon>Pentapetalae</taxon>
        <taxon>rosids</taxon>
        <taxon>malvids</taxon>
        <taxon>Brassicales</taxon>
        <taxon>Brassicaceae</taxon>
        <taxon>Arabideae</taxon>
        <taxon>Arabis</taxon>
    </lineage>
</organism>
<evidence type="ECO:0000256" key="3">
    <source>
        <dbReference type="ARBA" id="ARBA00006793"/>
    </source>
</evidence>
<evidence type="ECO:0000313" key="13">
    <source>
        <dbReference type="EMBL" id="VVB13625.1"/>
    </source>
</evidence>
<keyword evidence="5" id="KW-0547">Nucleotide-binding</keyword>
<dbReference type="OrthoDB" id="10072614at2759"/>
<dbReference type="Proteomes" id="UP000489600">
    <property type="component" value="Unassembled WGS sequence"/>
</dbReference>
<dbReference type="EMBL" id="CABITT030000008">
    <property type="protein sequence ID" value="VVB13625.1"/>
    <property type="molecule type" value="Genomic_DNA"/>
</dbReference>
<feature type="coiled-coil region" evidence="12">
    <location>
        <begin position="350"/>
        <end position="508"/>
    </location>
</feature>
<protein>
    <recommendedName>
        <fullName evidence="15">RecF/RecN/SMC N-terminal domain-containing protein</fullName>
    </recommendedName>
</protein>
<evidence type="ECO:0008006" key="15">
    <source>
        <dbReference type="Google" id="ProtNLM"/>
    </source>
</evidence>
<dbReference type="PANTHER" id="PTHR19306">
    <property type="entry name" value="STRUCTURAL MAINTENANCE OF CHROMOSOMES 5,6 SMC5, SMC6"/>
    <property type="match status" value="1"/>
</dbReference>
<dbReference type="SUPFAM" id="SSF75553">
    <property type="entry name" value="Smc hinge domain"/>
    <property type="match status" value="1"/>
</dbReference>
<keyword evidence="6" id="KW-0227">DNA damage</keyword>
<keyword evidence="9" id="KW-0233">DNA recombination</keyword>
<sequence>MRVLRLRYAFEVVYKSEICRMFQNLAGETGSFQIWLKYEYGLSVNENGGNQPTPTSDIVHRHPLHQTTMLVVIQAEQSEIKEKLNQLKLEVEKKAESLLSSLKEEEDMVIEQASAGRKEMERIEDMIRDHEKNQRNINAHINDLKKHQTNKVTAFGGDRVISLLRAIERHHRRFKIPPIGPIGAHVTLVNGNKWASAVEQALGNLLNAFIVTDHEDLNTLRGCGKEANYNNLKIIIYDFSRPRLIIPRHMMPQTEHPTILSVLHSENPTVLNVLVDVSGVERQVLAENYEVGKTVAFERRLAHLKDVFTTDGYRMFSRGPVQTTLPPRPRRPTRLCASFDDQIKDLAIEASKEQSEIQECRGRKREAEMNLESLELRVRKLKKQHTQLEKDLTRKELEMQDLKNSVAAETKASPTSSANELHLEIMKSREEIEEEESLLEKLQDCSKEAELKANELKAAFENLYESAKGEIDAFEEAENELKEIEQELQAAETEKNHYENVMKDKESNEKASIICPESEIIALGPWDGATPFQLSAQINKVNHRLKRESEKYSESIDDLRIMHEEKEEKIGKKRKTYKSFREKLKVCKDAVDSRRNKLQKNKSRLKSELTWRFNSHLSKKGISGRIVVSYEDKTLSIEVKMPQDATSSAVRDTRGLSGGERSFSTLCFALTLHNMIESPIRAMDEFDVFMDAASRKISLDTLVDFAIKQASQWIFITPHDISMVKSHEKIKKQQMAPPRS</sequence>
<dbReference type="PANTHER" id="PTHR19306:SF6">
    <property type="entry name" value="STRUCTURAL MAINTENANCE OF CHROMOSOMES PROTEIN 6"/>
    <property type="match status" value="1"/>
</dbReference>
<dbReference type="GO" id="GO:0003697">
    <property type="term" value="F:single-stranded DNA binding"/>
    <property type="evidence" value="ECO:0007669"/>
    <property type="project" value="TreeGrafter"/>
</dbReference>
<comment type="similarity">
    <text evidence="3">Belongs to the SMC family. SMC6 subfamily.</text>
</comment>
<dbReference type="Gene3D" id="1.10.287.1490">
    <property type="match status" value="1"/>
</dbReference>
<gene>
    <name evidence="13" type="ORF">ANE_LOCUS24069</name>
</gene>
<dbReference type="GO" id="GO:0005634">
    <property type="term" value="C:nucleus"/>
    <property type="evidence" value="ECO:0007669"/>
    <property type="project" value="UniProtKB-SubCell"/>
</dbReference>
<comment type="caution">
    <text evidence="13">The sequence shown here is derived from an EMBL/GenBank/DDBJ whole genome shotgun (WGS) entry which is preliminary data.</text>
</comment>
<evidence type="ECO:0000256" key="6">
    <source>
        <dbReference type="ARBA" id="ARBA00022763"/>
    </source>
</evidence>
<keyword evidence="11" id="KW-0539">Nucleus</keyword>
<evidence type="ECO:0000313" key="14">
    <source>
        <dbReference type="Proteomes" id="UP000489600"/>
    </source>
</evidence>
<dbReference type="GO" id="GO:0051276">
    <property type="term" value="P:chromosome organization"/>
    <property type="evidence" value="ECO:0007669"/>
    <property type="project" value="InterPro"/>
</dbReference>
<dbReference type="GO" id="GO:0030915">
    <property type="term" value="C:Smc5-Smc6 complex"/>
    <property type="evidence" value="ECO:0007669"/>
    <property type="project" value="TreeGrafter"/>
</dbReference>
<dbReference type="GO" id="GO:0035861">
    <property type="term" value="C:site of double-strand break"/>
    <property type="evidence" value="ECO:0007669"/>
    <property type="project" value="TreeGrafter"/>
</dbReference>
<evidence type="ECO:0000256" key="9">
    <source>
        <dbReference type="ARBA" id="ARBA00023172"/>
    </source>
</evidence>
<evidence type="ECO:0000256" key="5">
    <source>
        <dbReference type="ARBA" id="ARBA00022741"/>
    </source>
</evidence>
<feature type="coiled-coil region" evidence="12">
    <location>
        <begin position="70"/>
        <end position="140"/>
    </location>
</feature>
<evidence type="ECO:0000256" key="2">
    <source>
        <dbReference type="ARBA" id="ARBA00004286"/>
    </source>
</evidence>
<evidence type="ECO:0000256" key="12">
    <source>
        <dbReference type="SAM" id="Coils"/>
    </source>
</evidence>
<keyword evidence="7" id="KW-0067">ATP-binding</keyword>
<keyword evidence="10" id="KW-0234">DNA repair</keyword>
<name>A0A565CIZ6_9BRAS</name>
<evidence type="ECO:0000256" key="4">
    <source>
        <dbReference type="ARBA" id="ARBA00022454"/>
    </source>
</evidence>
<dbReference type="GO" id="GO:0005524">
    <property type="term" value="F:ATP binding"/>
    <property type="evidence" value="ECO:0007669"/>
    <property type="project" value="UniProtKB-KW"/>
</dbReference>
<accession>A0A565CIZ6</accession>
<dbReference type="SUPFAM" id="SSF52540">
    <property type="entry name" value="P-loop containing nucleoside triphosphate hydrolases"/>
    <property type="match status" value="1"/>
</dbReference>
<keyword evidence="8 12" id="KW-0175">Coiled coil</keyword>
<evidence type="ECO:0000256" key="10">
    <source>
        <dbReference type="ARBA" id="ARBA00023204"/>
    </source>
</evidence>
<dbReference type="GO" id="GO:0003684">
    <property type="term" value="F:damaged DNA binding"/>
    <property type="evidence" value="ECO:0007669"/>
    <property type="project" value="TreeGrafter"/>
</dbReference>
<dbReference type="Gene3D" id="3.40.50.300">
    <property type="entry name" value="P-loop containing nucleotide triphosphate hydrolases"/>
    <property type="match status" value="1"/>
</dbReference>
<keyword evidence="4" id="KW-0158">Chromosome</keyword>
<dbReference type="InterPro" id="IPR036277">
    <property type="entry name" value="SMC_hinge_sf"/>
</dbReference>
<dbReference type="AlphaFoldDB" id="A0A565CIZ6"/>
<comment type="subcellular location">
    <subcellularLocation>
        <location evidence="2">Chromosome</location>
    </subcellularLocation>
    <subcellularLocation>
        <location evidence="1">Nucleus</location>
    </subcellularLocation>
</comment>
<proteinExistence type="inferred from homology"/>
<evidence type="ECO:0000256" key="11">
    <source>
        <dbReference type="ARBA" id="ARBA00023242"/>
    </source>
</evidence>
<evidence type="ECO:0000256" key="1">
    <source>
        <dbReference type="ARBA" id="ARBA00004123"/>
    </source>
</evidence>
<dbReference type="InterPro" id="IPR027417">
    <property type="entry name" value="P-loop_NTPase"/>
</dbReference>
<evidence type="ECO:0000256" key="7">
    <source>
        <dbReference type="ARBA" id="ARBA00022840"/>
    </source>
</evidence>
<evidence type="ECO:0000256" key="8">
    <source>
        <dbReference type="ARBA" id="ARBA00023054"/>
    </source>
</evidence>
<feature type="coiled-coil region" evidence="12">
    <location>
        <begin position="542"/>
        <end position="608"/>
    </location>
</feature>